<evidence type="ECO:0000313" key="1">
    <source>
        <dbReference type="EMBL" id="RLV49983.1"/>
    </source>
</evidence>
<gene>
    <name evidence="1" type="ORF">D9V37_08925</name>
</gene>
<name>A0A3L8P5D6_9ACTN</name>
<dbReference type="InterPro" id="IPR027056">
    <property type="entry name" value="Gluconate_2DH_su3"/>
</dbReference>
<accession>A0A3L8P5D6</accession>
<dbReference type="RefSeq" id="WP_121805747.1">
    <property type="nucleotide sequence ID" value="NZ_RDBE01000006.1"/>
</dbReference>
<dbReference type="AlphaFoldDB" id="A0A3L8P5D6"/>
<protein>
    <submittedName>
        <fullName evidence="1">Gluconate 2-dehydrogenase subunit 3 family protein</fullName>
    </submittedName>
</protein>
<dbReference type="EMBL" id="RDBE01000006">
    <property type="protein sequence ID" value="RLV49983.1"/>
    <property type="molecule type" value="Genomic_DNA"/>
</dbReference>
<dbReference type="Proteomes" id="UP000281708">
    <property type="component" value="Unassembled WGS sequence"/>
</dbReference>
<proteinExistence type="predicted"/>
<dbReference type="Pfam" id="PF13618">
    <property type="entry name" value="Gluconate_2-dh3"/>
    <property type="match status" value="1"/>
</dbReference>
<keyword evidence="2" id="KW-1185">Reference proteome</keyword>
<organism evidence="1 2">
    <name type="scientific">Nocardioides mangrovicus</name>
    <dbReference type="NCBI Taxonomy" id="2478913"/>
    <lineage>
        <taxon>Bacteria</taxon>
        <taxon>Bacillati</taxon>
        <taxon>Actinomycetota</taxon>
        <taxon>Actinomycetes</taxon>
        <taxon>Propionibacteriales</taxon>
        <taxon>Nocardioidaceae</taxon>
        <taxon>Nocardioides</taxon>
    </lineage>
</organism>
<sequence length="151" mass="15603">MDTSSQQLLAAVVGRLIPGDAASPGAHEAGVPDFVRGELGGHFAAEQDAVVAGLRSLDAAARTAHGVSFVDVSAADQDHLLAAVETAPFFEMLLQLSIDGFLCDPRHGGNRDGVGWRVVGYPGVVLTPTEEQQQIGTPIGFGGLTVEDVSL</sequence>
<comment type="caution">
    <text evidence="1">The sequence shown here is derived from an EMBL/GenBank/DDBJ whole genome shotgun (WGS) entry which is preliminary data.</text>
</comment>
<evidence type="ECO:0000313" key="2">
    <source>
        <dbReference type="Proteomes" id="UP000281708"/>
    </source>
</evidence>
<reference evidence="1 2" key="1">
    <citation type="submission" date="2018-10" db="EMBL/GenBank/DDBJ databases">
        <title>Marmoricola sp. 4Q3S-7 whole genome shotgun sequence.</title>
        <authorList>
            <person name="Li F."/>
        </authorList>
    </citation>
    <scope>NUCLEOTIDE SEQUENCE [LARGE SCALE GENOMIC DNA]</scope>
    <source>
        <strain evidence="1 2">4Q3S-7</strain>
    </source>
</reference>
<dbReference type="OrthoDB" id="8400810at2"/>